<sequence>MKTQSQNWRCCRTPRQLIIELAQESLFRRVVDSIPPRIGQIVLSLPERERKLLNELTADDIQSIRPLLNDN</sequence>
<organism evidence="1">
    <name type="scientific">marine sediment metagenome</name>
    <dbReference type="NCBI Taxonomy" id="412755"/>
    <lineage>
        <taxon>unclassified sequences</taxon>
        <taxon>metagenomes</taxon>
        <taxon>ecological metagenomes</taxon>
    </lineage>
</organism>
<gene>
    <name evidence="1" type="ORF">LCGC14_1253790</name>
</gene>
<dbReference type="AlphaFoldDB" id="A0A0F9LNW6"/>
<dbReference type="EMBL" id="LAZR01006896">
    <property type="protein sequence ID" value="KKM88916.1"/>
    <property type="molecule type" value="Genomic_DNA"/>
</dbReference>
<proteinExistence type="predicted"/>
<accession>A0A0F9LNW6</accession>
<reference evidence="1" key="1">
    <citation type="journal article" date="2015" name="Nature">
        <title>Complex archaea that bridge the gap between prokaryotes and eukaryotes.</title>
        <authorList>
            <person name="Spang A."/>
            <person name="Saw J.H."/>
            <person name="Jorgensen S.L."/>
            <person name="Zaremba-Niedzwiedzka K."/>
            <person name="Martijn J."/>
            <person name="Lind A.E."/>
            <person name="van Eijk R."/>
            <person name="Schleper C."/>
            <person name="Guy L."/>
            <person name="Ettema T.J."/>
        </authorList>
    </citation>
    <scope>NUCLEOTIDE SEQUENCE</scope>
</reference>
<evidence type="ECO:0000313" key="1">
    <source>
        <dbReference type="EMBL" id="KKM88916.1"/>
    </source>
</evidence>
<name>A0A0F9LNW6_9ZZZZ</name>
<comment type="caution">
    <text evidence="1">The sequence shown here is derived from an EMBL/GenBank/DDBJ whole genome shotgun (WGS) entry which is preliminary data.</text>
</comment>
<protein>
    <submittedName>
        <fullName evidence="1">Uncharacterized protein</fullName>
    </submittedName>
</protein>